<gene>
    <name evidence="2" type="ORF">CRI93_00920</name>
</gene>
<evidence type="ECO:0000256" key="1">
    <source>
        <dbReference type="SAM" id="Phobius"/>
    </source>
</evidence>
<keyword evidence="1" id="KW-0472">Membrane</keyword>
<keyword evidence="1" id="KW-0812">Transmembrane</keyword>
<evidence type="ECO:0000313" key="2">
    <source>
        <dbReference type="EMBL" id="PEN09323.1"/>
    </source>
</evidence>
<keyword evidence="3" id="KW-1185">Reference proteome</keyword>
<evidence type="ECO:0000313" key="3">
    <source>
        <dbReference type="Proteomes" id="UP000221024"/>
    </source>
</evidence>
<organism evidence="2 3">
    <name type="scientific">Longimonas halophila</name>
    <dbReference type="NCBI Taxonomy" id="1469170"/>
    <lineage>
        <taxon>Bacteria</taxon>
        <taxon>Pseudomonadati</taxon>
        <taxon>Rhodothermota</taxon>
        <taxon>Rhodothermia</taxon>
        <taxon>Rhodothermales</taxon>
        <taxon>Salisaetaceae</taxon>
        <taxon>Longimonas</taxon>
    </lineage>
</organism>
<name>A0A2H3NQ06_9BACT</name>
<comment type="caution">
    <text evidence="2">The sequence shown here is derived from an EMBL/GenBank/DDBJ whole genome shotgun (WGS) entry which is preliminary data.</text>
</comment>
<protein>
    <recommendedName>
        <fullName evidence="4">DUF3618 domain-containing protein</fullName>
    </recommendedName>
</protein>
<dbReference type="RefSeq" id="WP_098060722.1">
    <property type="nucleotide sequence ID" value="NZ_PDEP01000001.1"/>
</dbReference>
<evidence type="ECO:0008006" key="4">
    <source>
        <dbReference type="Google" id="ProtNLM"/>
    </source>
</evidence>
<dbReference type="EMBL" id="PDEP01000001">
    <property type="protein sequence ID" value="PEN09323.1"/>
    <property type="molecule type" value="Genomic_DNA"/>
</dbReference>
<feature type="transmembrane region" description="Helical" evidence="1">
    <location>
        <begin position="47"/>
        <end position="67"/>
    </location>
</feature>
<dbReference type="AlphaFoldDB" id="A0A2H3NQ06"/>
<sequence>MPTSSSPSREDISSQLDAAQDSLMERVDALRGEADDIKASVRQTLRAYPLVSGVGALAVGWVVGRLLSRPRTRSQWATRYATAVEDDLRAAIESGADADTIVDDVLRDRVPVLIEAAPQPEAPSLLRRAVGSALQIVIQVVLIELSRRLADRAFESNHPGASDE</sequence>
<reference evidence="2 3" key="1">
    <citation type="submission" date="2017-10" db="EMBL/GenBank/DDBJ databases">
        <title>Draft genome of Longimonas halophila.</title>
        <authorList>
            <person name="Goh K.M."/>
            <person name="Shamsir M.S."/>
            <person name="Lim S.W."/>
        </authorList>
    </citation>
    <scope>NUCLEOTIDE SEQUENCE [LARGE SCALE GENOMIC DNA]</scope>
    <source>
        <strain evidence="2 3">KCTC 42399</strain>
    </source>
</reference>
<keyword evidence="1" id="KW-1133">Transmembrane helix</keyword>
<proteinExistence type="predicted"/>
<dbReference type="Proteomes" id="UP000221024">
    <property type="component" value="Unassembled WGS sequence"/>
</dbReference>
<accession>A0A2H3NQ06</accession>